<evidence type="ECO:0000256" key="2">
    <source>
        <dbReference type="ARBA" id="ARBA00022723"/>
    </source>
</evidence>
<dbReference type="InterPro" id="IPR051453">
    <property type="entry name" value="MBL_Glyoxalase_II"/>
</dbReference>
<dbReference type="Proteomes" id="UP001216253">
    <property type="component" value="Unassembled WGS sequence"/>
</dbReference>
<evidence type="ECO:0000313" key="7">
    <source>
        <dbReference type="Proteomes" id="UP001216253"/>
    </source>
</evidence>
<feature type="domain" description="Metallo-beta-lactamase" evidence="5">
    <location>
        <begin position="12"/>
        <end position="191"/>
    </location>
</feature>
<dbReference type="Gene3D" id="3.60.15.10">
    <property type="entry name" value="Ribonuclease Z/Hydroxyacylglutathione hydrolase-like"/>
    <property type="match status" value="1"/>
</dbReference>
<keyword evidence="4" id="KW-0862">Zinc</keyword>
<dbReference type="SMART" id="SM00849">
    <property type="entry name" value="Lactamase_B"/>
    <property type="match status" value="1"/>
</dbReference>
<evidence type="ECO:0000256" key="3">
    <source>
        <dbReference type="ARBA" id="ARBA00022801"/>
    </source>
</evidence>
<dbReference type="PANTHER" id="PTHR46233:SF3">
    <property type="entry name" value="HYDROXYACYLGLUTATHIONE HYDROLASE GLOC"/>
    <property type="match status" value="1"/>
</dbReference>
<dbReference type="EMBL" id="JARESE010000012">
    <property type="protein sequence ID" value="MDE8651020.1"/>
    <property type="molecule type" value="Genomic_DNA"/>
</dbReference>
<keyword evidence="2" id="KW-0479">Metal-binding</keyword>
<gene>
    <name evidence="6" type="ORF">PYV00_04705</name>
</gene>
<comment type="cofactor">
    <cofactor evidence="1">
        <name>Zn(2+)</name>
        <dbReference type="ChEBI" id="CHEBI:29105"/>
    </cofactor>
</comment>
<dbReference type="InterPro" id="IPR036866">
    <property type="entry name" value="RibonucZ/Hydroxyglut_hydro"/>
</dbReference>
<protein>
    <submittedName>
        <fullName evidence="6">MBL fold metallo-hydrolase</fullName>
    </submittedName>
</protein>
<evidence type="ECO:0000313" key="6">
    <source>
        <dbReference type="EMBL" id="MDE8651020.1"/>
    </source>
</evidence>
<proteinExistence type="predicted"/>
<reference evidence="6 7" key="1">
    <citation type="submission" date="2023-03" db="EMBL/GenBank/DDBJ databases">
        <title>NovoSphingobium album sp. nov. isolated from polycyclic aromatic hydrocarbons- and heavy-metal polluted soil.</title>
        <authorList>
            <person name="Liu Z."/>
            <person name="Wang K."/>
        </authorList>
    </citation>
    <scope>NUCLEOTIDE SEQUENCE [LARGE SCALE GENOMIC DNA]</scope>
    <source>
        <strain evidence="6 7">H3SJ31-1</strain>
    </source>
</reference>
<accession>A0ABT5WLU8</accession>
<keyword evidence="7" id="KW-1185">Reference proteome</keyword>
<evidence type="ECO:0000256" key="1">
    <source>
        <dbReference type="ARBA" id="ARBA00001947"/>
    </source>
</evidence>
<organism evidence="6 7">
    <name type="scientific">Novosphingobium album</name>
    <name type="common">ex Liu et al. 2023</name>
    <dbReference type="NCBI Taxonomy" id="3031130"/>
    <lineage>
        <taxon>Bacteria</taxon>
        <taxon>Pseudomonadati</taxon>
        <taxon>Pseudomonadota</taxon>
        <taxon>Alphaproteobacteria</taxon>
        <taxon>Sphingomonadales</taxon>
        <taxon>Sphingomonadaceae</taxon>
        <taxon>Novosphingobium</taxon>
    </lineage>
</organism>
<sequence length="221" mass="24425">MEFEIVPVTRYKQNCSLVWCERTRRAVVIDPGGDLSEILNLIDLLELAPEWALVTHGHFDHCGAAAQFAELTGARIAGPHRGDAHLVANLHEPAERYGVPARDFTPSRWLEDGDELRFGEEVLQVLHCPGHSRGHVAYFSPSRRQAFVGDILFRGTIGAWEHPDGDLPTLVDSIRGKLFALGDDVAFVPGHGASSTMGRERAENPFVGDAAMARWRKRDPA</sequence>
<dbReference type="RefSeq" id="WP_275227110.1">
    <property type="nucleotide sequence ID" value="NZ_JARESE010000012.1"/>
</dbReference>
<dbReference type="InterPro" id="IPR001279">
    <property type="entry name" value="Metallo-B-lactamas"/>
</dbReference>
<name>A0ABT5WLU8_9SPHN</name>
<dbReference type="Pfam" id="PF00753">
    <property type="entry name" value="Lactamase_B"/>
    <property type="match status" value="1"/>
</dbReference>
<keyword evidence="3" id="KW-0378">Hydrolase</keyword>
<evidence type="ECO:0000256" key="4">
    <source>
        <dbReference type="ARBA" id="ARBA00022833"/>
    </source>
</evidence>
<dbReference type="SUPFAM" id="SSF56281">
    <property type="entry name" value="Metallo-hydrolase/oxidoreductase"/>
    <property type="match status" value="1"/>
</dbReference>
<evidence type="ECO:0000259" key="5">
    <source>
        <dbReference type="SMART" id="SM00849"/>
    </source>
</evidence>
<comment type="caution">
    <text evidence="6">The sequence shown here is derived from an EMBL/GenBank/DDBJ whole genome shotgun (WGS) entry which is preliminary data.</text>
</comment>
<dbReference type="PANTHER" id="PTHR46233">
    <property type="entry name" value="HYDROXYACYLGLUTATHIONE HYDROLASE GLOC"/>
    <property type="match status" value="1"/>
</dbReference>